<sequence length="140" mass="15278">ENPKEIQNQISDSFLVLNCAGPFIETAIPIAKACVESGVHYLDVTGEIPVFEMLYSLSPKALAKNIMLLPGVGFDVVPTDCLAVMLKEKLSKAHFLELGFTGFTDLSRGTLKSALVQLPYGSKIRRNGKIETIPQLSLKK</sequence>
<accession>M7A7M7</accession>
<evidence type="ECO:0000313" key="2">
    <source>
        <dbReference type="EMBL" id="EMP06779.1"/>
    </source>
</evidence>
<feature type="domain" description="Saccharopine dehydrogenase NADP binding" evidence="1">
    <location>
        <begin position="2"/>
        <end position="63"/>
    </location>
</feature>
<dbReference type="PANTHER" id="PTHR43781">
    <property type="entry name" value="SACCHAROPINE DEHYDROGENASE"/>
    <property type="match status" value="1"/>
</dbReference>
<protein>
    <submittedName>
        <fullName evidence="2">Saccharopine dehydrogenase domain protein</fullName>
    </submittedName>
</protein>
<evidence type="ECO:0000259" key="1">
    <source>
        <dbReference type="Pfam" id="PF03435"/>
    </source>
</evidence>
<organism evidence="2 3">
    <name type="scientific">Leptospira interrogans serovar Pyrogenes str. 200701872</name>
    <dbReference type="NCBI Taxonomy" id="1193029"/>
    <lineage>
        <taxon>Bacteria</taxon>
        <taxon>Pseudomonadati</taxon>
        <taxon>Spirochaetota</taxon>
        <taxon>Spirochaetia</taxon>
        <taxon>Leptospirales</taxon>
        <taxon>Leptospiraceae</taxon>
        <taxon>Leptospira</taxon>
    </lineage>
</organism>
<feature type="non-terminal residue" evidence="2">
    <location>
        <position position="1"/>
    </location>
</feature>
<comment type="caution">
    <text evidence="2">The sequence shown here is derived from an EMBL/GenBank/DDBJ whole genome shotgun (WGS) entry which is preliminary data.</text>
</comment>
<dbReference type="AlphaFoldDB" id="M7A7M7"/>
<dbReference type="InterPro" id="IPR005097">
    <property type="entry name" value="Sacchrp_dh_NADP-bd"/>
</dbReference>
<dbReference type="Pfam" id="PF03435">
    <property type="entry name" value="Sacchrp_dh_NADP"/>
    <property type="match status" value="1"/>
</dbReference>
<name>M7A7M7_LEPIR</name>
<dbReference type="EMBL" id="AKWN02000305">
    <property type="protein sequence ID" value="EMP06779.1"/>
    <property type="molecule type" value="Genomic_DNA"/>
</dbReference>
<dbReference type="Proteomes" id="UP000012117">
    <property type="component" value="Unassembled WGS sequence"/>
</dbReference>
<gene>
    <name evidence="2" type="ORF">LEP1GSC124_0477</name>
</gene>
<reference evidence="2 3" key="1">
    <citation type="submission" date="2013-01" db="EMBL/GenBank/DDBJ databases">
        <authorList>
            <person name="Harkins D.M."/>
            <person name="Durkin A.S."/>
            <person name="Brinkac L.M."/>
            <person name="Haft D.H."/>
            <person name="Selengut J.D."/>
            <person name="Sanka R."/>
            <person name="DePew J."/>
            <person name="Purushe J."/>
            <person name="Picardeau M."/>
            <person name="Werts C."/>
            <person name="Goarant C."/>
            <person name="Vinetz J.M."/>
            <person name="Sutton G.G."/>
            <person name="Nierman W.C."/>
            <person name="Fouts D.E."/>
        </authorList>
    </citation>
    <scope>NUCLEOTIDE SEQUENCE [LARGE SCALE GENOMIC DNA]</scope>
    <source>
        <strain evidence="2 3">200701872</strain>
    </source>
</reference>
<dbReference type="Gene3D" id="3.40.50.720">
    <property type="entry name" value="NAD(P)-binding Rossmann-like Domain"/>
    <property type="match status" value="1"/>
</dbReference>
<proteinExistence type="predicted"/>
<dbReference type="PANTHER" id="PTHR43781:SF1">
    <property type="entry name" value="SACCHAROPINE DEHYDROGENASE"/>
    <property type="match status" value="1"/>
</dbReference>
<evidence type="ECO:0000313" key="3">
    <source>
        <dbReference type="Proteomes" id="UP000012117"/>
    </source>
</evidence>